<keyword evidence="4" id="KW-0378">Hydrolase</keyword>
<evidence type="ECO:0000256" key="5">
    <source>
        <dbReference type="ARBA" id="ARBA00022842"/>
    </source>
</evidence>
<dbReference type="InterPro" id="IPR015797">
    <property type="entry name" value="NUDIX_hydrolase-like_dom_sf"/>
</dbReference>
<dbReference type="GO" id="GO:0046872">
    <property type="term" value="F:metal ion binding"/>
    <property type="evidence" value="ECO:0007669"/>
    <property type="project" value="UniProtKB-KW"/>
</dbReference>
<evidence type="ECO:0000259" key="7">
    <source>
        <dbReference type="PROSITE" id="PS51462"/>
    </source>
</evidence>
<dbReference type="InterPro" id="IPR045121">
    <property type="entry name" value="CoAse"/>
</dbReference>
<keyword evidence="9" id="KW-1185">Reference proteome</keyword>
<gene>
    <name evidence="8" type="ORF">KK083_27700</name>
</gene>
<keyword evidence="3" id="KW-0479">Metal-binding</keyword>
<keyword evidence="6" id="KW-0464">Manganese</keyword>
<dbReference type="EMBL" id="JAHESF010000046">
    <property type="protein sequence ID" value="MBT1700706.1"/>
    <property type="molecule type" value="Genomic_DNA"/>
</dbReference>
<proteinExistence type="predicted"/>
<accession>A0AAP2DQN6</accession>
<dbReference type="Pfam" id="PF00293">
    <property type="entry name" value="NUDIX"/>
    <property type="match status" value="1"/>
</dbReference>
<evidence type="ECO:0000256" key="1">
    <source>
        <dbReference type="ARBA" id="ARBA00001936"/>
    </source>
</evidence>
<dbReference type="CDD" id="cd03426">
    <property type="entry name" value="NUDIX_CoAse_Nudt7"/>
    <property type="match status" value="1"/>
</dbReference>
<dbReference type="PANTHER" id="PTHR12992">
    <property type="entry name" value="NUDIX HYDROLASE"/>
    <property type="match status" value="1"/>
</dbReference>
<dbReference type="InterPro" id="IPR000086">
    <property type="entry name" value="NUDIX_hydrolase_dom"/>
</dbReference>
<name>A0AAP2DQN6_9BACT</name>
<evidence type="ECO:0000256" key="2">
    <source>
        <dbReference type="ARBA" id="ARBA00001946"/>
    </source>
</evidence>
<dbReference type="AlphaFoldDB" id="A0AAP2DQN6"/>
<keyword evidence="5" id="KW-0460">Magnesium</keyword>
<organism evidence="8 9">
    <name type="scientific">Chryseosolibacter histidini</name>
    <dbReference type="NCBI Taxonomy" id="2782349"/>
    <lineage>
        <taxon>Bacteria</taxon>
        <taxon>Pseudomonadati</taxon>
        <taxon>Bacteroidota</taxon>
        <taxon>Cytophagia</taxon>
        <taxon>Cytophagales</taxon>
        <taxon>Chryseotaleaceae</taxon>
        <taxon>Chryseosolibacter</taxon>
    </lineage>
</organism>
<evidence type="ECO:0000256" key="6">
    <source>
        <dbReference type="ARBA" id="ARBA00023211"/>
    </source>
</evidence>
<comment type="cofactor">
    <cofactor evidence="2">
        <name>Mg(2+)</name>
        <dbReference type="ChEBI" id="CHEBI:18420"/>
    </cofactor>
</comment>
<dbReference type="SUPFAM" id="SSF55811">
    <property type="entry name" value="Nudix"/>
    <property type="match status" value="1"/>
</dbReference>
<protein>
    <submittedName>
        <fullName evidence="8">CoA pyrophosphatase</fullName>
    </submittedName>
</protein>
<reference evidence="8 9" key="1">
    <citation type="submission" date="2021-05" db="EMBL/GenBank/DDBJ databases">
        <title>A Polyphasic approach of four new species of the genus Ohtaekwangia: Ohtaekwangia histidinii sp. nov., Ohtaekwangia cretensis sp. nov., Ohtaekwangia indiensis sp. nov., Ohtaekwangia reichenbachii sp. nov. from diverse environment.</title>
        <authorList>
            <person name="Octaviana S."/>
        </authorList>
    </citation>
    <scope>NUCLEOTIDE SEQUENCE [LARGE SCALE GENOMIC DNA]</scope>
    <source>
        <strain evidence="8 9">PWU4</strain>
    </source>
</reference>
<comment type="cofactor">
    <cofactor evidence="1">
        <name>Mn(2+)</name>
        <dbReference type="ChEBI" id="CHEBI:29035"/>
    </cofactor>
</comment>
<dbReference type="PANTHER" id="PTHR12992:SF11">
    <property type="entry name" value="MITOCHONDRIAL COENZYME A DIPHOSPHATASE NUDT8"/>
    <property type="match status" value="1"/>
</dbReference>
<evidence type="ECO:0000256" key="3">
    <source>
        <dbReference type="ARBA" id="ARBA00022723"/>
    </source>
</evidence>
<dbReference type="Gene3D" id="3.90.79.10">
    <property type="entry name" value="Nucleoside Triphosphate Pyrophosphohydrolase"/>
    <property type="match status" value="1"/>
</dbReference>
<dbReference type="GO" id="GO:0010945">
    <property type="term" value="F:coenzyme A diphosphatase activity"/>
    <property type="evidence" value="ECO:0007669"/>
    <property type="project" value="InterPro"/>
</dbReference>
<feature type="domain" description="Nudix hydrolase" evidence="7">
    <location>
        <begin position="48"/>
        <end position="181"/>
    </location>
</feature>
<evidence type="ECO:0000256" key="4">
    <source>
        <dbReference type="ARBA" id="ARBA00022801"/>
    </source>
</evidence>
<dbReference type="Proteomes" id="UP001319200">
    <property type="component" value="Unassembled WGS sequence"/>
</dbReference>
<evidence type="ECO:0000313" key="9">
    <source>
        <dbReference type="Proteomes" id="UP001319200"/>
    </source>
</evidence>
<comment type="caution">
    <text evidence="8">The sequence shown here is derived from an EMBL/GenBank/DDBJ whole genome shotgun (WGS) entry which is preliminary data.</text>
</comment>
<sequence length="213" mass="23527">MMPLSLRNLSEKLQQRLLLPLPGGDAHEPFRAHPVGDVRPLFDHKIAPKPGGVIILLFEEEGTLKFPLIKRAEYPGAHGGQVSLPGGKAEPGEDSVQTALRECEEEIGVKKSELTVLGKLSDFFVMPSNFMVTPVIATANGRPHFKPDPYEVARILEGDLASIVRDDAMKQKEILAAGRYKMLAPHFEIDGEIVWGATAMMLNELRLIVREIM</sequence>
<dbReference type="PROSITE" id="PS51462">
    <property type="entry name" value="NUDIX"/>
    <property type="match status" value="1"/>
</dbReference>
<evidence type="ECO:0000313" key="8">
    <source>
        <dbReference type="EMBL" id="MBT1700706.1"/>
    </source>
</evidence>